<evidence type="ECO:0008006" key="2">
    <source>
        <dbReference type="Google" id="ProtNLM"/>
    </source>
</evidence>
<protein>
    <recommendedName>
        <fullName evidence="2">DUF304 domain-containing protein</fullName>
    </recommendedName>
</protein>
<accession>K2FV37</accession>
<proteinExistence type="predicted"/>
<name>K2FV37_9BACT</name>
<dbReference type="EMBL" id="AMFJ01000654">
    <property type="protein sequence ID" value="EKE26823.1"/>
    <property type="molecule type" value="Genomic_DNA"/>
</dbReference>
<organism evidence="1">
    <name type="scientific">uncultured bacterium</name>
    <name type="common">gcode 4</name>
    <dbReference type="NCBI Taxonomy" id="1234023"/>
    <lineage>
        <taxon>Bacteria</taxon>
        <taxon>environmental samples</taxon>
    </lineage>
</organism>
<reference evidence="1" key="1">
    <citation type="journal article" date="2012" name="Science">
        <title>Fermentation, hydrogen, and sulfur metabolism in multiple uncultivated bacterial phyla.</title>
        <authorList>
            <person name="Wrighton K.C."/>
            <person name="Thomas B.C."/>
            <person name="Sharon I."/>
            <person name="Miller C.S."/>
            <person name="Castelle C.J."/>
            <person name="VerBerkmoes N.C."/>
            <person name="Wilkins M.J."/>
            <person name="Hettich R.L."/>
            <person name="Lipton M.S."/>
            <person name="Williams K.H."/>
            <person name="Long P.E."/>
            <person name="Banfield J.F."/>
        </authorList>
    </citation>
    <scope>NUCLEOTIDE SEQUENCE [LARGE SCALE GENOMIC DNA]</scope>
</reference>
<gene>
    <name evidence="1" type="ORF">ACD_4C00138G0012</name>
</gene>
<dbReference type="AlphaFoldDB" id="K2FV37"/>
<comment type="caution">
    <text evidence="1">The sequence shown here is derived from an EMBL/GenBank/DDBJ whole genome shotgun (WGS) entry which is preliminary data.</text>
</comment>
<evidence type="ECO:0000313" key="1">
    <source>
        <dbReference type="EMBL" id="EKE26823.1"/>
    </source>
</evidence>
<sequence>MNIEDNNTFLLRRHKIKLFLILCKVFLMVFLTIFSFYIFWKFHIFDQSSENMNFISAILIVLIVNLIYLIFIFDIVAYFNNIIIINDTNLVILQNWLFIRENIEIIDLNQITKLNIECQWIIPNLLWYWRLIIEQQKGENRPLFFISEPHVILNHLRKKIDKINDFNRIREDNNLIEW</sequence>